<reference evidence="1 2" key="1">
    <citation type="journal article" date="2016" name="Int. J. Syst. Evol. Microbiol.">
        <title>Descriptions of Anaerotaenia torta gen. nov., sp. nov. and Anaerocolumna cellulosilytica gen. nov., sp. nov. isolated from a methanogenic reactor of cattle waste.</title>
        <authorList>
            <person name="Uek A."/>
            <person name="Ohtaki Y."/>
            <person name="Kaku N."/>
            <person name="Ueki K."/>
        </authorList>
    </citation>
    <scope>NUCLEOTIDE SEQUENCE [LARGE SCALE GENOMIC DNA]</scope>
    <source>
        <strain evidence="1 2">SN021</strain>
    </source>
</reference>
<protein>
    <submittedName>
        <fullName evidence="1">Uncharacterized protein</fullName>
    </submittedName>
</protein>
<dbReference type="RefSeq" id="WP_184093100.1">
    <property type="nucleotide sequence ID" value="NZ_AP023367.1"/>
</dbReference>
<accession>A0A6S6QZG0</accession>
<dbReference type="GO" id="GO:0004190">
    <property type="term" value="F:aspartic-type endopeptidase activity"/>
    <property type="evidence" value="ECO:0007669"/>
    <property type="project" value="InterPro"/>
</dbReference>
<dbReference type="InterPro" id="IPR000045">
    <property type="entry name" value="Prepilin_IV_endopep_pep"/>
</dbReference>
<organism evidence="1 2">
    <name type="scientific">Anaerocolumna cellulosilytica</name>
    <dbReference type="NCBI Taxonomy" id="433286"/>
    <lineage>
        <taxon>Bacteria</taxon>
        <taxon>Bacillati</taxon>
        <taxon>Bacillota</taxon>
        <taxon>Clostridia</taxon>
        <taxon>Lachnospirales</taxon>
        <taxon>Lachnospiraceae</taxon>
        <taxon>Anaerocolumna</taxon>
    </lineage>
</organism>
<evidence type="ECO:0000313" key="1">
    <source>
        <dbReference type="EMBL" id="BCJ92480.1"/>
    </source>
</evidence>
<dbReference type="Proteomes" id="UP000515561">
    <property type="component" value="Chromosome"/>
</dbReference>
<dbReference type="Gene3D" id="1.20.120.1220">
    <property type="match status" value="1"/>
</dbReference>
<evidence type="ECO:0000313" key="2">
    <source>
        <dbReference type="Proteomes" id="UP000515561"/>
    </source>
</evidence>
<proteinExistence type="predicted"/>
<dbReference type="KEGG" id="acel:acsn021_00490"/>
<gene>
    <name evidence="1" type="ORF">acsn021_00490</name>
</gene>
<dbReference type="Pfam" id="PF01478">
    <property type="entry name" value="Peptidase_A24"/>
    <property type="match status" value="1"/>
</dbReference>
<keyword evidence="2" id="KW-1185">Reference proteome</keyword>
<sequence length="137" mass="14682">MSTTVGIWLLLCSLQDIKSKKIHLYLIGLGFIASLVISFVYHDAAFWERAVGAIPGLFLLALNPITRGQIGLGDGLIVLILGVCLGFTLTASMLLLGLFASALYSAILLLFKKAGRKKTIPFVPFLFLGFLGVLIAG</sequence>
<dbReference type="EMBL" id="AP023367">
    <property type="protein sequence ID" value="BCJ92480.1"/>
    <property type="molecule type" value="Genomic_DNA"/>
</dbReference>
<dbReference type="GO" id="GO:0016020">
    <property type="term" value="C:membrane"/>
    <property type="evidence" value="ECO:0007669"/>
    <property type="project" value="InterPro"/>
</dbReference>
<name>A0A6S6QZG0_9FIRM</name>
<dbReference type="AlphaFoldDB" id="A0A6S6QZG0"/>